<dbReference type="GO" id="GO:0004659">
    <property type="term" value="F:prenyltransferase activity"/>
    <property type="evidence" value="ECO:0007669"/>
    <property type="project" value="InterPro"/>
</dbReference>
<evidence type="ECO:0000313" key="3">
    <source>
        <dbReference type="Proteomes" id="UP000466345"/>
    </source>
</evidence>
<protein>
    <submittedName>
        <fullName evidence="2">Uncharacterized protein</fullName>
    </submittedName>
</protein>
<dbReference type="GO" id="GO:0008299">
    <property type="term" value="P:isoprenoid biosynthetic process"/>
    <property type="evidence" value="ECO:0007669"/>
    <property type="project" value="InterPro"/>
</dbReference>
<comment type="similarity">
    <text evidence="1">Belongs to the FPP/GGPP synthase family.</text>
</comment>
<dbReference type="AlphaFoldDB" id="A0A7K0CKT9"/>
<dbReference type="RefSeq" id="WP_153454453.1">
    <property type="nucleotide sequence ID" value="NZ_WEGJ01000018.1"/>
</dbReference>
<accession>A0A7K0CKT9</accession>
<organism evidence="2 3">
    <name type="scientific">Streptomyces smaragdinus</name>
    <dbReference type="NCBI Taxonomy" id="2585196"/>
    <lineage>
        <taxon>Bacteria</taxon>
        <taxon>Bacillati</taxon>
        <taxon>Actinomycetota</taxon>
        <taxon>Actinomycetes</taxon>
        <taxon>Kitasatosporales</taxon>
        <taxon>Streptomycetaceae</taxon>
        <taxon>Streptomyces</taxon>
    </lineage>
</organism>
<dbReference type="InterPro" id="IPR008949">
    <property type="entry name" value="Isoprenoid_synthase_dom_sf"/>
</dbReference>
<keyword evidence="1" id="KW-0808">Transferase</keyword>
<evidence type="ECO:0000313" key="2">
    <source>
        <dbReference type="EMBL" id="MQY14106.1"/>
    </source>
</evidence>
<dbReference type="Proteomes" id="UP000466345">
    <property type="component" value="Unassembled WGS sequence"/>
</dbReference>
<dbReference type="Pfam" id="PF00348">
    <property type="entry name" value="polyprenyl_synt"/>
    <property type="match status" value="1"/>
</dbReference>
<comment type="caution">
    <text evidence="2">The sequence shown here is derived from an EMBL/GenBank/DDBJ whole genome shotgun (WGS) entry which is preliminary data.</text>
</comment>
<dbReference type="OrthoDB" id="4497239at2"/>
<name>A0A7K0CKT9_9ACTN</name>
<evidence type="ECO:0000256" key="1">
    <source>
        <dbReference type="RuleBase" id="RU004466"/>
    </source>
</evidence>
<dbReference type="SUPFAM" id="SSF48576">
    <property type="entry name" value="Terpenoid synthases"/>
    <property type="match status" value="1"/>
</dbReference>
<keyword evidence="3" id="KW-1185">Reference proteome</keyword>
<gene>
    <name evidence="2" type="ORF">SRB5_42670</name>
</gene>
<dbReference type="Gene3D" id="1.10.600.10">
    <property type="entry name" value="Farnesyl Diphosphate Synthase"/>
    <property type="match status" value="1"/>
</dbReference>
<dbReference type="EMBL" id="WEGJ01000018">
    <property type="protein sequence ID" value="MQY14106.1"/>
    <property type="molecule type" value="Genomic_DNA"/>
</dbReference>
<sequence>MTTTTHPQRWPDASPEEQRAALLGRVDEELHGLLSKEFRCRRTAQPRATTLIEGIAELVRASDERVRPVICLTAFLAAAGDGTDAVGEERVNAAVTACAALELHDTWLLVRSDVRDNAPMRRGVPTLHISHAAQHERSGWRGESRRFGEGTAVLAGDLALSYADRLARRLPEPAWRWWDELRTERTLGAQSDAASATEYLDDGWPGRCATGCTSGCAAGWYGVRHALRIGVTLAGRDGELAAPFDEYARAVHAAWRLRGFLEGGQGYDADALFLRDVGFLGNGREPAEQTIAELVDRALEAVDAAPLAPGWRAELGRLALRVSGCEW</sequence>
<proteinExistence type="inferred from homology"/>
<dbReference type="InterPro" id="IPR000092">
    <property type="entry name" value="Polyprenyl_synt"/>
</dbReference>
<reference evidence="2 3" key="1">
    <citation type="submission" date="2019-10" db="EMBL/GenBank/DDBJ databases">
        <title>Streptomyces smaragdinus sp. nov. and Streptomyces fabii sp. nov., isolated from the gut of fungus growing-termite Macrotermes natalensis.</title>
        <authorList>
            <person name="Schwitalla J."/>
            <person name="Benndorf R."/>
            <person name="Martin K."/>
            <person name="De Beer W."/>
            <person name="Kaster A.-K."/>
            <person name="Vollmers J."/>
            <person name="Poulsen M."/>
            <person name="Beemelmanns C."/>
        </authorList>
    </citation>
    <scope>NUCLEOTIDE SEQUENCE [LARGE SCALE GENOMIC DNA]</scope>
    <source>
        <strain evidence="2 3">RB5</strain>
    </source>
</reference>